<keyword evidence="1" id="KW-0863">Zinc-finger</keyword>
<proteinExistence type="predicted"/>
<dbReference type="Gene3D" id="3.30.160.60">
    <property type="entry name" value="Classic Zinc Finger"/>
    <property type="match status" value="1"/>
</dbReference>
<dbReference type="InterPro" id="IPR036236">
    <property type="entry name" value="Znf_C2H2_sf"/>
</dbReference>
<dbReference type="GO" id="GO:0008270">
    <property type="term" value="F:zinc ion binding"/>
    <property type="evidence" value="ECO:0007669"/>
    <property type="project" value="UniProtKB-KW"/>
</dbReference>
<sequence>MSITVKNEPIIVEDDDDYDCDKMFNLQSFKHQPEDESQNPDLFCALCLRQRTSTSKFYEYQSEDCSTFCEYIRDLLGLELNLPHLYVCMPCCKMVEMVDSFKQCCLKARGWMDRVGGGLKCEDEWFIEETYQTIERIDETIRIHSEHLEPAGSGIQAGGYLGGENVDQDVISINSDDEDETDFDTAKYEPEPAEFPYGIAIEMDNTEDIYYIESSNSIAPVMNSQERMKVRKRSYTTCKCDICGAILSSKFNLKEHLFIHGEATQQCKFCDKRFKQRTNLLRHHRKKHSDIPSRNLYPPPEHQL</sequence>
<dbReference type="SMART" id="SM00355">
    <property type="entry name" value="ZnF_C2H2"/>
    <property type="match status" value="2"/>
</dbReference>
<dbReference type="InterPro" id="IPR013087">
    <property type="entry name" value="Znf_C2H2_type"/>
</dbReference>
<evidence type="ECO:0000256" key="2">
    <source>
        <dbReference type="SAM" id="MobiDB-lite"/>
    </source>
</evidence>
<accession>A0A8D8CLX5</accession>
<name>A0A8D8CLX5_CULPI</name>
<dbReference type="PROSITE" id="PS50157">
    <property type="entry name" value="ZINC_FINGER_C2H2_2"/>
    <property type="match status" value="1"/>
</dbReference>
<dbReference type="EMBL" id="HBUE01129827">
    <property type="protein sequence ID" value="CAG6495841.1"/>
    <property type="molecule type" value="Transcribed_RNA"/>
</dbReference>
<evidence type="ECO:0000259" key="3">
    <source>
        <dbReference type="PROSITE" id="PS50157"/>
    </source>
</evidence>
<evidence type="ECO:0000313" key="4">
    <source>
        <dbReference type="EMBL" id="CAG6495841.1"/>
    </source>
</evidence>
<evidence type="ECO:0000256" key="1">
    <source>
        <dbReference type="PROSITE-ProRule" id="PRU00042"/>
    </source>
</evidence>
<organism evidence="4">
    <name type="scientific">Culex pipiens</name>
    <name type="common">House mosquito</name>
    <dbReference type="NCBI Taxonomy" id="7175"/>
    <lineage>
        <taxon>Eukaryota</taxon>
        <taxon>Metazoa</taxon>
        <taxon>Ecdysozoa</taxon>
        <taxon>Arthropoda</taxon>
        <taxon>Hexapoda</taxon>
        <taxon>Insecta</taxon>
        <taxon>Pterygota</taxon>
        <taxon>Neoptera</taxon>
        <taxon>Endopterygota</taxon>
        <taxon>Diptera</taxon>
        <taxon>Nematocera</taxon>
        <taxon>Culicoidea</taxon>
        <taxon>Culicidae</taxon>
        <taxon>Culicinae</taxon>
        <taxon>Culicini</taxon>
        <taxon>Culex</taxon>
        <taxon>Culex</taxon>
    </lineage>
</organism>
<dbReference type="PROSITE" id="PS00028">
    <property type="entry name" value="ZINC_FINGER_C2H2_1"/>
    <property type="match status" value="1"/>
</dbReference>
<feature type="region of interest" description="Disordered" evidence="2">
    <location>
        <begin position="282"/>
        <end position="304"/>
    </location>
</feature>
<dbReference type="Pfam" id="PF00096">
    <property type="entry name" value="zf-C2H2"/>
    <property type="match status" value="2"/>
</dbReference>
<dbReference type="SUPFAM" id="SSF57667">
    <property type="entry name" value="beta-beta-alpha zinc fingers"/>
    <property type="match status" value="1"/>
</dbReference>
<keyword evidence="1" id="KW-0862">Zinc</keyword>
<protein>
    <submittedName>
        <fullName evidence="4">(northern house mosquito) hypothetical protein</fullName>
    </submittedName>
</protein>
<feature type="domain" description="C2H2-type" evidence="3">
    <location>
        <begin position="265"/>
        <end position="293"/>
    </location>
</feature>
<dbReference type="AlphaFoldDB" id="A0A8D8CLX5"/>
<reference evidence="4" key="1">
    <citation type="submission" date="2021-05" db="EMBL/GenBank/DDBJ databases">
        <authorList>
            <person name="Alioto T."/>
            <person name="Alioto T."/>
            <person name="Gomez Garrido J."/>
        </authorList>
    </citation>
    <scope>NUCLEOTIDE SEQUENCE</scope>
</reference>
<keyword evidence="1" id="KW-0479">Metal-binding</keyword>